<feature type="transmembrane region" description="Helical" evidence="6">
    <location>
        <begin position="123"/>
        <end position="143"/>
    </location>
</feature>
<keyword evidence="2 6" id="KW-0812">Transmembrane</keyword>
<evidence type="ECO:0000256" key="5">
    <source>
        <dbReference type="SAM" id="MobiDB-lite"/>
    </source>
</evidence>
<proteinExistence type="predicted"/>
<dbReference type="InterPro" id="IPR051533">
    <property type="entry name" value="WaaL-like"/>
</dbReference>
<feature type="transmembrane region" description="Helical" evidence="6">
    <location>
        <begin position="335"/>
        <end position="355"/>
    </location>
</feature>
<accession>A0ABR9N3Z8</accession>
<feature type="transmembrane region" description="Helical" evidence="6">
    <location>
        <begin position="385"/>
        <end position="407"/>
    </location>
</feature>
<feature type="transmembrane region" description="Helical" evidence="6">
    <location>
        <begin position="362"/>
        <end position="379"/>
    </location>
</feature>
<comment type="caution">
    <text evidence="8">The sequence shown here is derived from an EMBL/GenBank/DDBJ whole genome shotgun (WGS) entry which is preliminary data.</text>
</comment>
<evidence type="ECO:0000256" key="2">
    <source>
        <dbReference type="ARBA" id="ARBA00022692"/>
    </source>
</evidence>
<evidence type="ECO:0000256" key="4">
    <source>
        <dbReference type="ARBA" id="ARBA00023136"/>
    </source>
</evidence>
<reference evidence="8 9" key="1">
    <citation type="submission" date="2020-10" db="EMBL/GenBank/DDBJ databases">
        <title>Myceligenerans pegani sp. nov., an endophytic actinomycete isolated from Peganum harmala L. in Xinjiang, China.</title>
        <authorList>
            <person name="Xin L."/>
        </authorList>
    </citation>
    <scope>NUCLEOTIDE SEQUENCE [LARGE SCALE GENOMIC DNA]</scope>
    <source>
        <strain evidence="8 9">TRM65318</strain>
    </source>
</reference>
<dbReference type="InterPro" id="IPR007016">
    <property type="entry name" value="O-antigen_ligase-rel_domated"/>
</dbReference>
<protein>
    <submittedName>
        <fullName evidence="8">O-antigen ligase family protein</fullName>
    </submittedName>
</protein>
<dbReference type="RefSeq" id="WP_192864911.1">
    <property type="nucleotide sequence ID" value="NZ_JADAQT010000108.1"/>
</dbReference>
<feature type="region of interest" description="Disordered" evidence="5">
    <location>
        <begin position="418"/>
        <end position="462"/>
    </location>
</feature>
<evidence type="ECO:0000259" key="7">
    <source>
        <dbReference type="Pfam" id="PF04932"/>
    </source>
</evidence>
<name>A0ABR9N3Z8_9MICO</name>
<dbReference type="GO" id="GO:0016874">
    <property type="term" value="F:ligase activity"/>
    <property type="evidence" value="ECO:0007669"/>
    <property type="project" value="UniProtKB-KW"/>
</dbReference>
<feature type="transmembrane region" description="Helical" evidence="6">
    <location>
        <begin position="99"/>
        <end position="116"/>
    </location>
</feature>
<evidence type="ECO:0000256" key="1">
    <source>
        <dbReference type="ARBA" id="ARBA00004141"/>
    </source>
</evidence>
<feature type="transmembrane region" description="Helical" evidence="6">
    <location>
        <begin position="226"/>
        <end position="242"/>
    </location>
</feature>
<keyword evidence="8" id="KW-0436">Ligase</keyword>
<feature type="transmembrane region" description="Helical" evidence="6">
    <location>
        <begin position="75"/>
        <end position="93"/>
    </location>
</feature>
<dbReference type="Proteomes" id="UP000625527">
    <property type="component" value="Unassembled WGS sequence"/>
</dbReference>
<feature type="compositionally biased region" description="Basic residues" evidence="5">
    <location>
        <begin position="431"/>
        <end position="449"/>
    </location>
</feature>
<feature type="transmembrane region" description="Helical" evidence="6">
    <location>
        <begin position="254"/>
        <end position="273"/>
    </location>
</feature>
<evidence type="ECO:0000256" key="6">
    <source>
        <dbReference type="SAM" id="Phobius"/>
    </source>
</evidence>
<comment type="subcellular location">
    <subcellularLocation>
        <location evidence="1">Membrane</location>
        <topology evidence="1">Multi-pass membrane protein</topology>
    </subcellularLocation>
</comment>
<keyword evidence="4 6" id="KW-0472">Membrane</keyword>
<dbReference type="EMBL" id="JADAQT010000108">
    <property type="protein sequence ID" value="MBE1878383.1"/>
    <property type="molecule type" value="Genomic_DNA"/>
</dbReference>
<evidence type="ECO:0000256" key="3">
    <source>
        <dbReference type="ARBA" id="ARBA00022989"/>
    </source>
</evidence>
<dbReference type="PANTHER" id="PTHR37422">
    <property type="entry name" value="TEICHURONIC ACID BIOSYNTHESIS PROTEIN TUAE"/>
    <property type="match status" value="1"/>
</dbReference>
<gene>
    <name evidence="8" type="ORF">IHE71_22050</name>
</gene>
<feature type="transmembrane region" description="Helical" evidence="6">
    <location>
        <begin position="43"/>
        <end position="63"/>
    </location>
</feature>
<dbReference type="Pfam" id="PF04932">
    <property type="entry name" value="Wzy_C"/>
    <property type="match status" value="1"/>
</dbReference>
<feature type="transmembrane region" description="Helical" evidence="6">
    <location>
        <begin position="203"/>
        <end position="220"/>
    </location>
</feature>
<dbReference type="PANTHER" id="PTHR37422:SF13">
    <property type="entry name" value="LIPOPOLYSACCHARIDE BIOSYNTHESIS PROTEIN PA4999-RELATED"/>
    <property type="match status" value="1"/>
</dbReference>
<feature type="domain" description="O-antigen ligase-related" evidence="7">
    <location>
        <begin position="210"/>
        <end position="340"/>
    </location>
</feature>
<keyword evidence="3 6" id="KW-1133">Transmembrane helix</keyword>
<feature type="compositionally biased region" description="Polar residues" evidence="5">
    <location>
        <begin position="453"/>
        <end position="462"/>
    </location>
</feature>
<sequence length="462" mass="48463">MATAELPSWQPRPRAPVIVLSLCVAALLFESTADVLPDTPFLGVITWQRLVIVTGLVAAVAAGARPGHFRTRLDIPIAALLLAGLVATLRWGTDAEFRHLLSFVAVYFLVTALVRLEPTAVRVIGTLAAVAVAVAGAVAIGQFSENVPTGFCRSGLLRDAACEPGVLVRATGTFANPNLLAAFLLLLVPLGTLAVTMIADRHLRIYAVATTVLAYAALLVTFSRAAYVAALAGMLVLAWRWARTRLSPGALRIAGWAAAAVLVLALGAIAVMSRAGKSLGVRNEAWAEALRISADHPLGVGIGRAGDVVNARIDGSVEFVHVHNLWLNWLVETGLLGFSAMVVITLGALLTAFGLARRGLPLGFAGLASLAGFLTMNLMDNPANLGRIAVVFWLALGVVMGAATARWGSGAAWVESRAERPATSSDGGQPPRHRRARTARAVARARARPSARNISGIQNLPL</sequence>
<keyword evidence="9" id="KW-1185">Reference proteome</keyword>
<evidence type="ECO:0000313" key="9">
    <source>
        <dbReference type="Proteomes" id="UP000625527"/>
    </source>
</evidence>
<organism evidence="8 9">
    <name type="scientific">Myceligenerans pegani</name>
    <dbReference type="NCBI Taxonomy" id="2776917"/>
    <lineage>
        <taxon>Bacteria</taxon>
        <taxon>Bacillati</taxon>
        <taxon>Actinomycetota</taxon>
        <taxon>Actinomycetes</taxon>
        <taxon>Micrococcales</taxon>
        <taxon>Promicromonosporaceae</taxon>
        <taxon>Myceligenerans</taxon>
    </lineage>
</organism>
<evidence type="ECO:0000313" key="8">
    <source>
        <dbReference type="EMBL" id="MBE1878383.1"/>
    </source>
</evidence>
<feature type="transmembrane region" description="Helical" evidence="6">
    <location>
        <begin position="179"/>
        <end position="196"/>
    </location>
</feature>